<protein>
    <submittedName>
        <fullName evidence="1">Uncharacterized protein</fullName>
    </submittedName>
</protein>
<proteinExistence type="predicted"/>
<dbReference type="Proteomes" id="UP000000495">
    <property type="component" value="Chromosome"/>
</dbReference>
<organism evidence="1 2">
    <name type="scientific">Parachlamydia acanthamoebae (strain UV7)</name>
    <dbReference type="NCBI Taxonomy" id="765952"/>
    <lineage>
        <taxon>Bacteria</taxon>
        <taxon>Pseudomonadati</taxon>
        <taxon>Chlamydiota</taxon>
        <taxon>Chlamydiia</taxon>
        <taxon>Parachlamydiales</taxon>
        <taxon>Parachlamydiaceae</taxon>
        <taxon>Parachlamydia</taxon>
    </lineage>
</organism>
<dbReference type="STRING" id="765952.PUV_05100"/>
<name>F8KWP7_PARAV</name>
<dbReference type="EMBL" id="FR872580">
    <property type="protein sequence ID" value="CCB85460.1"/>
    <property type="molecule type" value="Genomic_DNA"/>
</dbReference>
<evidence type="ECO:0000313" key="1">
    <source>
        <dbReference type="EMBL" id="CCB85460.1"/>
    </source>
</evidence>
<evidence type="ECO:0000313" key="2">
    <source>
        <dbReference type="Proteomes" id="UP000000495"/>
    </source>
</evidence>
<accession>F8KWP7</accession>
<gene>
    <name evidence="1" type="ordered locus">PUV_05100</name>
</gene>
<dbReference type="HOGENOM" id="CLU_3412746_0_0_0"/>
<sequence>MLIIEVLSLGDAEKLFCLSRQREEGEML</sequence>
<dbReference type="KEGG" id="puv:PUV_05100"/>
<dbReference type="AlphaFoldDB" id="F8KWP7"/>
<reference evidence="1 2" key="2">
    <citation type="journal article" date="2011" name="Mol. Biol. Evol.">
        <title>Unity in variety--the pan-genome of the Chlamydiae.</title>
        <authorList>
            <person name="Collingro A."/>
            <person name="Tischler P."/>
            <person name="Weinmaier T."/>
            <person name="Penz T."/>
            <person name="Heinz E."/>
            <person name="Brunham R.C."/>
            <person name="Read T.D."/>
            <person name="Bavoil P.M."/>
            <person name="Sachse K."/>
            <person name="Kahane S."/>
            <person name="Friedman M.G."/>
            <person name="Rattei T."/>
            <person name="Myers G.S."/>
            <person name="Horn M."/>
        </authorList>
    </citation>
    <scope>NUCLEOTIDE SEQUENCE [LARGE SCALE GENOMIC DNA]</scope>
    <source>
        <strain evidence="2">UV7</strain>
    </source>
</reference>
<reference key="1">
    <citation type="journal article" date="2011" name="Mol. Biol. Evol.">
        <title>Unity in variety -- the pan-genome of the Chlamydiae.</title>
        <authorList>
            <person name="Collingro A."/>
            <person name="Tischler P."/>
            <person name="Weinmaier T."/>
            <person name="Penz T."/>
            <person name="Heinz E."/>
            <person name="Brunham R.C."/>
            <person name="Read T.D."/>
            <person name="Bavoil P.M."/>
            <person name="Sachse K."/>
            <person name="Kahane S."/>
            <person name="Friedman M.G."/>
            <person name="Rattei T."/>
            <person name="Myers G.S.A."/>
            <person name="Horn M."/>
        </authorList>
    </citation>
    <scope>NUCLEOTIDE SEQUENCE</scope>
    <source>
        <strain>UV7</strain>
    </source>
</reference>
<keyword evidence="2" id="KW-1185">Reference proteome</keyword>